<evidence type="ECO:0000256" key="1">
    <source>
        <dbReference type="SAM" id="Coils"/>
    </source>
</evidence>
<gene>
    <name evidence="3" type="primary">IFT172</name>
    <name evidence="3" type="ORF">SPIL2461_LOCUS14577</name>
</gene>
<keyword evidence="1" id="KW-0175">Coiled coil</keyword>
<dbReference type="EMBL" id="CAJNIZ010033903">
    <property type="protein sequence ID" value="CAE7548972.1"/>
    <property type="molecule type" value="Genomic_DNA"/>
</dbReference>
<dbReference type="PANTHER" id="PTHR16275">
    <property type="entry name" value="COILED-COIL DOMAIN-CONTAINING PROTEIN 40"/>
    <property type="match status" value="1"/>
</dbReference>
<dbReference type="GO" id="GO:0005737">
    <property type="term" value="C:cytoplasm"/>
    <property type="evidence" value="ECO:0007669"/>
    <property type="project" value="TreeGrafter"/>
</dbReference>
<dbReference type="PANTHER" id="PTHR16275:SF8">
    <property type="entry name" value="COILED-COIL DOMAIN-CONTAINING PROTEIN 40"/>
    <property type="match status" value="1"/>
</dbReference>
<dbReference type="GO" id="GO:0035082">
    <property type="term" value="P:axoneme assembly"/>
    <property type="evidence" value="ECO:0007669"/>
    <property type="project" value="InterPro"/>
</dbReference>
<name>A0A812U2U5_SYMPI</name>
<feature type="coiled-coil region" evidence="1">
    <location>
        <begin position="1299"/>
        <end position="1333"/>
    </location>
</feature>
<protein>
    <submittedName>
        <fullName evidence="3">IFT172 protein</fullName>
    </submittedName>
</protein>
<organism evidence="3 4">
    <name type="scientific">Symbiodinium pilosum</name>
    <name type="common">Dinoflagellate</name>
    <dbReference type="NCBI Taxonomy" id="2952"/>
    <lineage>
        <taxon>Eukaryota</taxon>
        <taxon>Sar</taxon>
        <taxon>Alveolata</taxon>
        <taxon>Dinophyceae</taxon>
        <taxon>Suessiales</taxon>
        <taxon>Symbiodiniaceae</taxon>
        <taxon>Symbiodinium</taxon>
    </lineage>
</organism>
<evidence type="ECO:0000313" key="3">
    <source>
        <dbReference type="EMBL" id="CAE7548972.1"/>
    </source>
</evidence>
<dbReference type="Proteomes" id="UP000649617">
    <property type="component" value="Unassembled WGS sequence"/>
</dbReference>
<evidence type="ECO:0000313" key="4">
    <source>
        <dbReference type="Proteomes" id="UP000649617"/>
    </source>
</evidence>
<feature type="coiled-coil region" evidence="1">
    <location>
        <begin position="1360"/>
        <end position="1477"/>
    </location>
</feature>
<evidence type="ECO:0000256" key="2">
    <source>
        <dbReference type="SAM" id="MobiDB-lite"/>
    </source>
</evidence>
<feature type="coiled-coil region" evidence="1">
    <location>
        <begin position="717"/>
        <end position="835"/>
    </location>
</feature>
<feature type="coiled-coil region" evidence="1">
    <location>
        <begin position="1074"/>
        <end position="1273"/>
    </location>
</feature>
<feature type="non-terminal residue" evidence="3">
    <location>
        <position position="1"/>
    </location>
</feature>
<feature type="compositionally biased region" description="Acidic residues" evidence="2">
    <location>
        <begin position="687"/>
        <end position="697"/>
    </location>
</feature>
<reference evidence="3" key="1">
    <citation type="submission" date="2021-02" db="EMBL/GenBank/DDBJ databases">
        <authorList>
            <person name="Dougan E. K."/>
            <person name="Rhodes N."/>
            <person name="Thang M."/>
            <person name="Chan C."/>
        </authorList>
    </citation>
    <scope>NUCLEOTIDE SEQUENCE</scope>
</reference>
<dbReference type="InterPro" id="IPR037386">
    <property type="entry name" value="CCDC40"/>
</dbReference>
<dbReference type="SUPFAM" id="SSF57997">
    <property type="entry name" value="Tropomyosin"/>
    <property type="match status" value="1"/>
</dbReference>
<proteinExistence type="predicted"/>
<keyword evidence="4" id="KW-1185">Reference proteome</keyword>
<feature type="region of interest" description="Disordered" evidence="2">
    <location>
        <begin position="1503"/>
        <end position="1525"/>
    </location>
</feature>
<feature type="non-terminal residue" evidence="3">
    <location>
        <position position="1525"/>
    </location>
</feature>
<sequence length="1525" mass="175547">QMYLAVNEFDLAINMYKKREEYEQMLRLVSKYRKELLNDTYKHIAEQYEMKGNLKKAEHYYVEAKMWTSAMSMYRQLEKWEDAKRVAKMHGGKQSFEKVVLAQAHATFKEHGAEAGAQLLAKHGLIEIAIDYAVEHSNFQHAFELANHSAKHKLPDIHLKKALALEDDEQFKLAEEEFIKANKPKEAIDMYVHGRDWVSAMRVAEAYERESVKDVMVHHAKDLVDQNNMQVCKKHCPQMLGDVVDSYGEGSAAPGRAFVAGSGAPQSLDEILDAAKIYEETGNYSRAIDAYLSVNETASAEPDRLEEVWENAVRLSMKNAPERYNDIVAIVSKRLKLIQRFEAAAELYESIDAFREAVNCYIAGEVWDKARQLAQQHCPDMVRIVEDRYKSDLVGKGDGDELIRRTGDVDSALDMYARNGDWTKCLALAEKHSPKMLPHYLAHLAAQMLVRYGPPPEQSNFQLYKASLQVSRAGDSSGPPLVREMLLRVMTPPGTLGGARFREKGMAPELVAKISVALCRYCAEFPVDIAFYDAGIDCKNAGMINMSFFFLNRFLDIADAIEDPDNAAIDNTDFMETDIPSPYDLDLPEQAHVTNDKVEEIRDCVLGWSMDQSVQQKMDLRQCDKCGAQIYTGSLTCMRCGNVSEPCAQTSDTGRVGIHVQSERVLQELQGFRCDRCSMADSPGPDPQDEGDEVDDGDFPFLKADHPAYKRLQEAWRKQLTGHNDRVTLQLREKQEELKKLVKHREDIGVTLYGAQQQLAKLQLQLEQLHDKYAMVQGKRLEDDEQLKNVTGDWEGKKVEVEEATRRLAKSQDELNQLNITVRQVQEYNEQMKAEIQVTRRATYKAEDHIKQIEEMKTKQDLLIDSMNEDIKRLTERKALLDAQISAQRQETEAAMATLREASREMEAIEFEKKQLLMQWRSSLVGMQRRDEALQNVQKALEEQSEAELAIENEIRGLHSSIRTEQERHEQLCALRDRNEKEMQNLQSQMTSLKQEREKLMDQYTTLNKSMDAHVEETQKLKSAITEQTRSMEVLERNMQTVSREITSIVGKIEEEQSEQTTCERVTANSHKRMKKIREEIAAKEVETQNLLNEIARVTVDSLNTKAHNQMLKDRHKQLSDELADREKLIEQYEQEIRKRHHQIEKKQLFVDRLNREYDEKRTKLEAELGNDEDVAGPQEAKLKHMRKAIAELTKECSEMQKDWIQKQTQLLSISSETDKLKATLNENKNKKMVLEQKKLRIEGQLSSHEKEIKELENNMKHLRFDMDRMNSALVKNEARSSDISNTNQMMETEFVQKLKEIETRCLDMERDVEKLKMEKDQMNQDILESERQVLLWERKITLEREMQAALDPNVGQSDAAAMKKEIHRMELRLEQLKRRQEQTIVEMERAIHKRDAIALKLEPKAQKTKKAASAANVKRQLQSLRNNLKLCTQANSDAEQKISERQRDLAELQQTIEQAAQEYGNLERAGEALRAEVQVGHVEKQQNLASILQFQRTAKRLDELAMGTGPPPPANIQQQHDEQV</sequence>
<comment type="caution">
    <text evidence="3">The sequence shown here is derived from an EMBL/GenBank/DDBJ whole genome shotgun (WGS) entry which is preliminary data.</text>
</comment>
<feature type="region of interest" description="Disordered" evidence="2">
    <location>
        <begin position="677"/>
        <end position="697"/>
    </location>
</feature>
<dbReference type="Gene3D" id="1.25.40.470">
    <property type="match status" value="1"/>
</dbReference>
<feature type="coiled-coil region" evidence="1">
    <location>
        <begin position="864"/>
        <end position="1045"/>
    </location>
</feature>
<dbReference type="OrthoDB" id="188741at2759"/>
<accession>A0A812U2U5</accession>